<organism evidence="1 2">
    <name type="scientific">Sclerotinia sclerotiorum (strain ATCC 18683 / 1980 / Ss-1)</name>
    <name type="common">White mold</name>
    <name type="synonym">Whetzelinia sclerotiorum</name>
    <dbReference type="NCBI Taxonomy" id="665079"/>
    <lineage>
        <taxon>Eukaryota</taxon>
        <taxon>Fungi</taxon>
        <taxon>Dikarya</taxon>
        <taxon>Ascomycota</taxon>
        <taxon>Pezizomycotina</taxon>
        <taxon>Leotiomycetes</taxon>
        <taxon>Helotiales</taxon>
        <taxon>Sclerotiniaceae</taxon>
        <taxon>Sclerotinia</taxon>
    </lineage>
</organism>
<dbReference type="SUPFAM" id="SSF81383">
    <property type="entry name" value="F-box domain"/>
    <property type="match status" value="1"/>
</dbReference>
<evidence type="ECO:0000313" key="1">
    <source>
        <dbReference type="EMBL" id="APA13301.1"/>
    </source>
</evidence>
<dbReference type="Proteomes" id="UP000177798">
    <property type="component" value="Chromosome 10"/>
</dbReference>
<dbReference type="AlphaFoldDB" id="A0A1D9QEG2"/>
<reference evidence="2" key="1">
    <citation type="journal article" date="2017" name="Genome Biol. Evol.">
        <title>The complete genome sequence of the phytopathogenic fungus Sclerotinia sclerotiorum reveals insights into the genome architecture of broad host range pathogens.</title>
        <authorList>
            <person name="Derbyshire M."/>
            <person name="Denton-Giles M."/>
            <person name="Hegedus D."/>
            <person name="Seifbarghy S."/>
            <person name="Rollins J."/>
            <person name="van Kan J."/>
            <person name="Seidl M.F."/>
            <person name="Faino L."/>
            <person name="Mbengue M."/>
            <person name="Navaud O."/>
            <person name="Raffaele S."/>
            <person name="Hammond-Kosack K."/>
            <person name="Heard S."/>
            <person name="Oliver R."/>
        </authorList>
    </citation>
    <scope>NUCLEOTIDE SEQUENCE [LARGE SCALE GENOMIC DNA]</scope>
    <source>
        <strain evidence="2">ATCC 18683 / 1980 / Ss-1</strain>
    </source>
</reference>
<dbReference type="InterPro" id="IPR036047">
    <property type="entry name" value="F-box-like_dom_sf"/>
</dbReference>
<evidence type="ECO:0000313" key="2">
    <source>
        <dbReference type="Proteomes" id="UP000177798"/>
    </source>
</evidence>
<accession>A0A1D9QEG2</accession>
<protein>
    <recommendedName>
        <fullName evidence="3">F-box domain-containing protein</fullName>
    </recommendedName>
</protein>
<proteinExistence type="predicted"/>
<dbReference type="EMBL" id="CP017823">
    <property type="protein sequence ID" value="APA13301.1"/>
    <property type="molecule type" value="Genomic_DNA"/>
</dbReference>
<sequence>MDDIKSKFKAIVTKRRIPVSILLVGQDYYSYERLPKPKTFNLILSRPKKRRDALSSSLLPRLPTEIIYNILSFLPAASAACFSISSLQVLQLVGTGYMDNVLRENANSLAFVSLWTRDLRSQVFCRDCKTLYKRRALKYLLHRYGLVSYCELERQIAHFRFTARGVIDSERIFPMSPTIMGDLMREVECQEHPIDIDKSRYPVPMGDLTGSRTGNYVNHVRADVAMVDGSVLFRLQDTYINLEPERTYKTMFQTCRHIQVQIETHKNFVHAFKLGSATGNYWRTKQFRIAKEDASESSASFDCPAVNCDDKYHIQFERHAGQGILVSLTRRVNLGNSSSGERWREFCHVREASKEADHTGRLVLTIGEEATRQHKLADTPYYTERYSLSPSAIRDVVLLARENLAKAGRYSLLGLREIVPNLKSYNS</sequence>
<name>A0A1D9QEG2_SCLS1</name>
<evidence type="ECO:0008006" key="3">
    <source>
        <dbReference type="Google" id="ProtNLM"/>
    </source>
</evidence>
<dbReference type="RefSeq" id="XP_001585294.1">
    <property type="nucleotide sequence ID" value="XM_001585244.1"/>
</dbReference>
<gene>
    <name evidence="1" type="ORF">sscle_10g080710</name>
</gene>
<dbReference type="VEuPathDB" id="FungiDB:sscle_10g080710"/>
<dbReference type="OrthoDB" id="3538053at2759"/>
<dbReference type="KEGG" id="ssl:SS1G_13863"/>